<reference evidence="4" key="1">
    <citation type="journal article" date="2021" name="PeerJ">
        <title>Extensive microbial diversity within the chicken gut microbiome revealed by metagenomics and culture.</title>
        <authorList>
            <person name="Gilroy R."/>
            <person name="Ravi A."/>
            <person name="Getino M."/>
            <person name="Pursley I."/>
            <person name="Horton D.L."/>
            <person name="Alikhan N.F."/>
            <person name="Baker D."/>
            <person name="Gharbi K."/>
            <person name="Hall N."/>
            <person name="Watson M."/>
            <person name="Adriaenssens E.M."/>
            <person name="Foster-Nyarko E."/>
            <person name="Jarju S."/>
            <person name="Secka A."/>
            <person name="Antonio M."/>
            <person name="Oren A."/>
            <person name="Chaudhuri R.R."/>
            <person name="La Ragione R."/>
            <person name="Hildebrand F."/>
            <person name="Pallen M.J."/>
        </authorList>
    </citation>
    <scope>NUCLEOTIDE SEQUENCE</scope>
    <source>
        <strain evidence="4">ChiGjej4B4-7305</strain>
    </source>
</reference>
<accession>A0A9D2EFZ8</accession>
<evidence type="ECO:0000313" key="4">
    <source>
        <dbReference type="EMBL" id="HIZ36615.1"/>
    </source>
</evidence>
<sequence length="196" mass="20085">MVGSRWLRSGSARIAPLLAGALLVALSGCDLAPPDQDPEQNPSPEEGRSADTGATAGEGSGPVELANPIEFLLVDDVGATPCAEDFVAGPDGEECFQLGDGMEITEVLELELGAENTPEGVESGQVMVNLTMTEADGEAFADLTSDALATDTLRVAMMVDGEVVAAPQVAHQILGGQLQITSWDGAEEFVAEATAG</sequence>
<dbReference type="Proteomes" id="UP000824037">
    <property type="component" value="Unassembled WGS sequence"/>
</dbReference>
<evidence type="ECO:0000256" key="2">
    <source>
        <dbReference type="SAM" id="SignalP"/>
    </source>
</evidence>
<feature type="region of interest" description="Disordered" evidence="1">
    <location>
        <begin position="30"/>
        <end position="62"/>
    </location>
</feature>
<name>A0A9D2EFZ8_9MICO</name>
<feature type="chain" id="PRO_5038469027" description="SecDF P1 head subdomain domain-containing protein" evidence="2">
    <location>
        <begin position="33"/>
        <end position="196"/>
    </location>
</feature>
<dbReference type="Gene3D" id="3.30.1360.200">
    <property type="match status" value="1"/>
</dbReference>
<feature type="signal peptide" evidence="2">
    <location>
        <begin position="1"/>
        <end position="32"/>
    </location>
</feature>
<proteinExistence type="predicted"/>
<dbReference type="Pfam" id="PF22599">
    <property type="entry name" value="SecDF_P1_head"/>
    <property type="match status" value="1"/>
</dbReference>
<comment type="caution">
    <text evidence="4">The sequence shown here is derived from an EMBL/GenBank/DDBJ whole genome shotgun (WGS) entry which is preliminary data.</text>
</comment>
<dbReference type="InterPro" id="IPR054384">
    <property type="entry name" value="SecDF_P1_head"/>
</dbReference>
<dbReference type="EMBL" id="DXBY01000217">
    <property type="protein sequence ID" value="HIZ36615.1"/>
    <property type="molecule type" value="Genomic_DNA"/>
</dbReference>
<protein>
    <recommendedName>
        <fullName evidence="3">SecDF P1 head subdomain domain-containing protein</fullName>
    </recommendedName>
</protein>
<feature type="domain" description="SecDF P1 head subdomain" evidence="3">
    <location>
        <begin position="122"/>
        <end position="187"/>
    </location>
</feature>
<evidence type="ECO:0000256" key="1">
    <source>
        <dbReference type="SAM" id="MobiDB-lite"/>
    </source>
</evidence>
<organism evidence="4 5">
    <name type="scientific">Candidatus Ruania gallistercoris</name>
    <dbReference type="NCBI Taxonomy" id="2838746"/>
    <lineage>
        <taxon>Bacteria</taxon>
        <taxon>Bacillati</taxon>
        <taxon>Actinomycetota</taxon>
        <taxon>Actinomycetes</taxon>
        <taxon>Micrococcales</taxon>
        <taxon>Ruaniaceae</taxon>
        <taxon>Ruania</taxon>
    </lineage>
</organism>
<keyword evidence="2" id="KW-0732">Signal</keyword>
<dbReference type="AlphaFoldDB" id="A0A9D2EFZ8"/>
<reference evidence="4" key="2">
    <citation type="submission" date="2021-04" db="EMBL/GenBank/DDBJ databases">
        <authorList>
            <person name="Gilroy R."/>
        </authorList>
    </citation>
    <scope>NUCLEOTIDE SEQUENCE</scope>
    <source>
        <strain evidence="4">ChiGjej4B4-7305</strain>
    </source>
</reference>
<evidence type="ECO:0000313" key="5">
    <source>
        <dbReference type="Proteomes" id="UP000824037"/>
    </source>
</evidence>
<dbReference type="PROSITE" id="PS51257">
    <property type="entry name" value="PROKAR_LIPOPROTEIN"/>
    <property type="match status" value="1"/>
</dbReference>
<gene>
    <name evidence="4" type="ORF">H9815_12620</name>
</gene>
<evidence type="ECO:0000259" key="3">
    <source>
        <dbReference type="Pfam" id="PF22599"/>
    </source>
</evidence>